<accession>A0ABP6XSU7</accession>
<keyword evidence="2" id="KW-1185">Reference proteome</keyword>
<name>A0ABP6XSU7_9PSEU</name>
<dbReference type="Gene3D" id="1.10.287.1060">
    <property type="entry name" value="ESAT-6-like"/>
    <property type="match status" value="1"/>
</dbReference>
<dbReference type="Proteomes" id="UP001500689">
    <property type="component" value="Unassembled WGS sequence"/>
</dbReference>
<evidence type="ECO:0000313" key="1">
    <source>
        <dbReference type="EMBL" id="GAA3571488.1"/>
    </source>
</evidence>
<protein>
    <recommendedName>
        <fullName evidence="3">WXG100 family type VII secretion target</fullName>
    </recommendedName>
</protein>
<comment type="caution">
    <text evidence="1">The sequence shown here is derived from an EMBL/GenBank/DDBJ whole genome shotgun (WGS) entry which is preliminary data.</text>
</comment>
<dbReference type="EMBL" id="BAAAZN010000017">
    <property type="protein sequence ID" value="GAA3571488.1"/>
    <property type="molecule type" value="Genomic_DNA"/>
</dbReference>
<gene>
    <name evidence="1" type="ORF">GCM10022222_64490</name>
</gene>
<evidence type="ECO:0000313" key="2">
    <source>
        <dbReference type="Proteomes" id="UP001500689"/>
    </source>
</evidence>
<dbReference type="InterPro" id="IPR036689">
    <property type="entry name" value="ESAT-6-like_sf"/>
</dbReference>
<evidence type="ECO:0008006" key="3">
    <source>
        <dbReference type="Google" id="ProtNLM"/>
    </source>
</evidence>
<organism evidence="1 2">
    <name type="scientific">Amycolatopsis ultiminotia</name>
    <dbReference type="NCBI Taxonomy" id="543629"/>
    <lineage>
        <taxon>Bacteria</taxon>
        <taxon>Bacillati</taxon>
        <taxon>Actinomycetota</taxon>
        <taxon>Actinomycetes</taxon>
        <taxon>Pseudonocardiales</taxon>
        <taxon>Pseudonocardiaceae</taxon>
        <taxon>Amycolatopsis</taxon>
    </lineage>
</organism>
<proteinExistence type="predicted"/>
<reference evidence="2" key="1">
    <citation type="journal article" date="2019" name="Int. J. Syst. Evol. Microbiol.">
        <title>The Global Catalogue of Microorganisms (GCM) 10K type strain sequencing project: providing services to taxonomists for standard genome sequencing and annotation.</title>
        <authorList>
            <consortium name="The Broad Institute Genomics Platform"/>
            <consortium name="The Broad Institute Genome Sequencing Center for Infectious Disease"/>
            <person name="Wu L."/>
            <person name="Ma J."/>
        </authorList>
    </citation>
    <scope>NUCLEOTIDE SEQUENCE [LARGE SCALE GENOMIC DNA]</scope>
    <source>
        <strain evidence="2">JCM 16898</strain>
    </source>
</reference>
<dbReference type="RefSeq" id="WP_344866645.1">
    <property type="nucleotide sequence ID" value="NZ_BAAAZN010000017.1"/>
</dbReference>
<dbReference type="SUPFAM" id="SSF140453">
    <property type="entry name" value="EsxAB dimer-like"/>
    <property type="match status" value="1"/>
</dbReference>
<sequence>MTGGRADLRRADEVLSRVGTTTSAIRAVLTELEATVEQELPGWPSAAKERYWVAKCEWNAAVRRMPECLDRARQAVDEIAAEEPDRAG</sequence>